<feature type="region of interest" description="Disordered" evidence="1">
    <location>
        <begin position="27"/>
        <end position="86"/>
    </location>
</feature>
<accession>A6GI25</accession>
<proteinExistence type="predicted"/>
<evidence type="ECO:0000256" key="1">
    <source>
        <dbReference type="SAM" id="MobiDB-lite"/>
    </source>
</evidence>
<dbReference type="SUPFAM" id="SSF47240">
    <property type="entry name" value="Ferritin-like"/>
    <property type="match status" value="1"/>
</dbReference>
<evidence type="ECO:0000313" key="2">
    <source>
        <dbReference type="EMBL" id="EDM74488.1"/>
    </source>
</evidence>
<organism evidence="2 3">
    <name type="scientific">Plesiocystis pacifica SIR-1</name>
    <dbReference type="NCBI Taxonomy" id="391625"/>
    <lineage>
        <taxon>Bacteria</taxon>
        <taxon>Pseudomonadati</taxon>
        <taxon>Myxococcota</taxon>
        <taxon>Polyangia</taxon>
        <taxon>Nannocystales</taxon>
        <taxon>Nannocystaceae</taxon>
        <taxon>Plesiocystis</taxon>
    </lineage>
</organism>
<name>A6GI25_9BACT</name>
<dbReference type="AlphaFoldDB" id="A6GI25"/>
<evidence type="ECO:0000313" key="3">
    <source>
        <dbReference type="Proteomes" id="UP000005801"/>
    </source>
</evidence>
<dbReference type="EMBL" id="ABCS01000128">
    <property type="protein sequence ID" value="EDM74488.1"/>
    <property type="molecule type" value="Genomic_DNA"/>
</dbReference>
<gene>
    <name evidence="2" type="ORF">PPSIR1_03153</name>
</gene>
<feature type="compositionally biased region" description="Acidic residues" evidence="1">
    <location>
        <begin position="29"/>
        <end position="44"/>
    </location>
</feature>
<dbReference type="STRING" id="391625.PPSIR1_03153"/>
<dbReference type="InterPro" id="IPR009078">
    <property type="entry name" value="Ferritin-like_SF"/>
</dbReference>
<dbReference type="eggNOG" id="COG1633">
    <property type="taxonomic scope" value="Bacteria"/>
</dbReference>
<protein>
    <submittedName>
        <fullName evidence="2">Uncharacterized protein</fullName>
    </submittedName>
</protein>
<reference evidence="2 3" key="1">
    <citation type="submission" date="2007-06" db="EMBL/GenBank/DDBJ databases">
        <authorList>
            <person name="Shimkets L."/>
            <person name="Ferriera S."/>
            <person name="Johnson J."/>
            <person name="Kravitz S."/>
            <person name="Beeson K."/>
            <person name="Sutton G."/>
            <person name="Rogers Y.-H."/>
            <person name="Friedman R."/>
            <person name="Frazier M."/>
            <person name="Venter J.C."/>
        </authorList>
    </citation>
    <scope>NUCLEOTIDE SEQUENCE [LARGE SCALE GENOMIC DNA]</scope>
    <source>
        <strain evidence="2 3">SIR-1</strain>
    </source>
</reference>
<feature type="compositionally biased region" description="Low complexity" evidence="1">
    <location>
        <begin position="57"/>
        <end position="86"/>
    </location>
</feature>
<dbReference type="Proteomes" id="UP000005801">
    <property type="component" value="Unassembled WGS sequence"/>
</dbReference>
<comment type="caution">
    <text evidence="2">The sequence shown here is derived from an EMBL/GenBank/DDBJ whole genome shotgun (WGS) entry which is preliminary data.</text>
</comment>
<dbReference type="RefSeq" id="WP_006976361.1">
    <property type="nucleotide sequence ID" value="NZ_ABCS01000128.1"/>
</dbReference>
<keyword evidence="3" id="KW-1185">Reference proteome</keyword>
<sequence>MELREFRALLTLSLALGMELGCATRALDGDGDDEAGEEQGDSGEVDTNTGGTGSGSGESETTTEDTGSSESGATTETTTEASTETGVPCFEPIVEGFADPDDPEPCVFEFVDYPPSNVPYLSVSLDDVEVDHVEREGMACPAEEGWVWLIEGEQMSLCGAACEAFVNEGAYVEMLMGCPPEGRPALDAGRPRLPALVLGADGSLGDAAAQAWLRRARSEAASVPAFERLAAELEVLGAPARFVETARRGALEEREHARLALAEARRHGARGLSLGPVELPRRPEVDALTLLRETLVEACVAETLAAHHLSLCAARARDPRVRATWATVAAQERGHAAFAWALAAWLMTRCGAPGRALVRSLLAQPRFVLDDADTDDAGPPADGFASLDARRQAYAEAERELVRPSLAALLQRAPKARRHASAR</sequence>